<dbReference type="InterPro" id="IPR000085">
    <property type="entry name" value="RuvA"/>
</dbReference>
<dbReference type="InterPro" id="IPR013849">
    <property type="entry name" value="DNA_helicase_Holl-junc_RuvA_I"/>
</dbReference>
<feature type="domain" description="Helix-hairpin-helix DNA-binding motif class 1" evidence="7">
    <location>
        <begin position="107"/>
        <end position="126"/>
    </location>
</feature>
<dbReference type="GO" id="GO:0009379">
    <property type="term" value="C:Holliday junction helicase complex"/>
    <property type="evidence" value="ECO:0007669"/>
    <property type="project" value="InterPro"/>
</dbReference>
<dbReference type="SUPFAM" id="SSF47781">
    <property type="entry name" value="RuvA domain 2-like"/>
    <property type="match status" value="1"/>
</dbReference>
<evidence type="ECO:0000256" key="6">
    <source>
        <dbReference type="HAMAP-Rule" id="MF_00031"/>
    </source>
</evidence>
<dbReference type="InterPro" id="IPR036267">
    <property type="entry name" value="RuvA_C_sf"/>
</dbReference>
<keyword evidence="3 6" id="KW-0238">DNA-binding</keyword>
<keyword evidence="8" id="KW-0378">Hydrolase</keyword>
<dbReference type="Pfam" id="PF01330">
    <property type="entry name" value="RuvA_N"/>
    <property type="match status" value="1"/>
</dbReference>
<dbReference type="InterPro" id="IPR012340">
    <property type="entry name" value="NA-bd_OB-fold"/>
</dbReference>
<comment type="function">
    <text evidence="6">The RuvA-RuvB-RuvC complex processes Holliday junction (HJ) DNA during genetic recombination and DNA repair, while the RuvA-RuvB complex plays an important role in the rescue of blocked DNA replication forks via replication fork reversal (RFR). RuvA specifically binds to HJ cruciform DNA, conferring on it an open structure. The RuvB hexamer acts as an ATP-dependent pump, pulling dsDNA into and through the RuvAB complex. HJ branch migration allows RuvC to scan DNA until it finds its consensus sequence, where it cleaves and resolves the cruciform DNA.</text>
</comment>
<keyword evidence="1 6" id="KW-0963">Cytoplasm</keyword>
<keyword evidence="5 6" id="KW-0234">DNA repair</keyword>
<dbReference type="SMART" id="SM00278">
    <property type="entry name" value="HhH1"/>
    <property type="match status" value="2"/>
</dbReference>
<sequence length="203" mass="22789">MYEYMNGKLISIHPLYIVLDVQGIGYQIQVANPFRFTSFLEQEVKVFIHQAVREDAITLYGFKDEHEKQLYLKLISVSGIGPKSGLSILANDDHTGLIQAIETENINYLTKFPGVGKKTASQIVLDLKGKLDDLLIEVGQLPLISDDKANGSNKHYVSEALEALKGLGYSPREINKIKPQLEETDVMNTEEVLRIAFKLLLKN</sequence>
<keyword evidence="9" id="KW-1185">Reference proteome</keyword>
<feature type="region of interest" description="Domain III" evidence="6">
    <location>
        <begin position="152"/>
        <end position="203"/>
    </location>
</feature>
<evidence type="ECO:0000259" key="7">
    <source>
        <dbReference type="SMART" id="SM00278"/>
    </source>
</evidence>
<comment type="subunit">
    <text evidence="6">Homotetramer. Forms an RuvA(8)-RuvB(12)-Holliday junction (HJ) complex. HJ DNA is sandwiched between 2 RuvA tetramers; dsDNA enters through RuvA and exits via RuvB. An RuvB hexamer assembles on each DNA strand where it exits the tetramer. Each RuvB hexamer is contacted by two RuvA subunits (via domain III) on 2 adjacent RuvB subunits; this complex drives branch migration. In the full resolvosome a probable DNA-RuvA(4)-RuvB(12)-RuvC(2) complex forms which resolves the HJ.</text>
</comment>
<accession>A0A3S9HD24</accession>
<dbReference type="CDD" id="cd14332">
    <property type="entry name" value="UBA_RuvA_C"/>
    <property type="match status" value="1"/>
</dbReference>
<dbReference type="GO" id="GO:0005737">
    <property type="term" value="C:cytoplasm"/>
    <property type="evidence" value="ECO:0007669"/>
    <property type="project" value="UniProtKB-SubCell"/>
</dbReference>
<dbReference type="Pfam" id="PF14520">
    <property type="entry name" value="HHH_5"/>
    <property type="match status" value="1"/>
</dbReference>
<dbReference type="GO" id="GO:0009378">
    <property type="term" value="F:four-way junction helicase activity"/>
    <property type="evidence" value="ECO:0007669"/>
    <property type="project" value="InterPro"/>
</dbReference>
<feature type="domain" description="Helix-hairpin-helix DNA-binding motif class 1" evidence="7">
    <location>
        <begin position="72"/>
        <end position="91"/>
    </location>
</feature>
<name>A0A3S9HD24_9LACT</name>
<comment type="domain">
    <text evidence="6">Has three domains with a flexible linker between the domains II and III and assumes an 'L' shape. Domain III is highly mobile and contacts RuvB.</text>
</comment>
<organism evidence="8 9">
    <name type="scientific">Jeotgalibaca ciconiae</name>
    <dbReference type="NCBI Taxonomy" id="2496265"/>
    <lineage>
        <taxon>Bacteria</taxon>
        <taxon>Bacillati</taxon>
        <taxon>Bacillota</taxon>
        <taxon>Bacilli</taxon>
        <taxon>Lactobacillales</taxon>
        <taxon>Carnobacteriaceae</taxon>
        <taxon>Jeotgalibaca</taxon>
    </lineage>
</organism>
<dbReference type="Pfam" id="PF07499">
    <property type="entry name" value="RuvA_C"/>
    <property type="match status" value="1"/>
</dbReference>
<dbReference type="InterPro" id="IPR011114">
    <property type="entry name" value="RuvA_C"/>
</dbReference>
<dbReference type="GO" id="GO:0000400">
    <property type="term" value="F:four-way junction DNA binding"/>
    <property type="evidence" value="ECO:0007669"/>
    <property type="project" value="UniProtKB-UniRule"/>
</dbReference>
<proteinExistence type="inferred from homology"/>
<dbReference type="Proteomes" id="UP000273326">
    <property type="component" value="Chromosome"/>
</dbReference>
<comment type="subcellular location">
    <subcellularLocation>
        <location evidence="6">Cytoplasm</location>
    </subcellularLocation>
</comment>
<evidence type="ECO:0000313" key="9">
    <source>
        <dbReference type="Proteomes" id="UP000273326"/>
    </source>
</evidence>
<dbReference type="RefSeq" id="WP_126111524.1">
    <property type="nucleotide sequence ID" value="NZ_CP034465.1"/>
</dbReference>
<dbReference type="InterPro" id="IPR003583">
    <property type="entry name" value="Hlx-hairpin-Hlx_DNA-bd_motif"/>
</dbReference>
<dbReference type="InterPro" id="IPR010994">
    <property type="entry name" value="RuvA_2-like"/>
</dbReference>
<dbReference type="GO" id="GO:0006281">
    <property type="term" value="P:DNA repair"/>
    <property type="evidence" value="ECO:0007669"/>
    <property type="project" value="UniProtKB-UniRule"/>
</dbReference>
<dbReference type="EMBL" id="CP034465">
    <property type="protein sequence ID" value="AZP05285.1"/>
    <property type="molecule type" value="Genomic_DNA"/>
</dbReference>
<dbReference type="Gene3D" id="1.10.150.20">
    <property type="entry name" value="5' to 3' exonuclease, C-terminal subdomain"/>
    <property type="match status" value="1"/>
</dbReference>
<dbReference type="Gene3D" id="2.40.50.140">
    <property type="entry name" value="Nucleic acid-binding proteins"/>
    <property type="match status" value="1"/>
</dbReference>
<dbReference type="GO" id="GO:0006310">
    <property type="term" value="P:DNA recombination"/>
    <property type="evidence" value="ECO:0007669"/>
    <property type="project" value="UniProtKB-UniRule"/>
</dbReference>
<dbReference type="HAMAP" id="MF_00031">
    <property type="entry name" value="DNA_HJ_migration_RuvA"/>
    <property type="match status" value="1"/>
</dbReference>
<dbReference type="SUPFAM" id="SSF50249">
    <property type="entry name" value="Nucleic acid-binding proteins"/>
    <property type="match status" value="1"/>
</dbReference>
<dbReference type="SUPFAM" id="SSF46929">
    <property type="entry name" value="DNA helicase RuvA subunit, C-terminal domain"/>
    <property type="match status" value="1"/>
</dbReference>
<evidence type="ECO:0000256" key="1">
    <source>
        <dbReference type="ARBA" id="ARBA00022490"/>
    </source>
</evidence>
<dbReference type="NCBIfam" id="TIGR00084">
    <property type="entry name" value="ruvA"/>
    <property type="match status" value="1"/>
</dbReference>
<dbReference type="OrthoDB" id="5293449at2"/>
<evidence type="ECO:0000256" key="2">
    <source>
        <dbReference type="ARBA" id="ARBA00022763"/>
    </source>
</evidence>
<dbReference type="GO" id="GO:0005524">
    <property type="term" value="F:ATP binding"/>
    <property type="evidence" value="ECO:0007669"/>
    <property type="project" value="InterPro"/>
</dbReference>
<dbReference type="KEGG" id="jeh:EJN90_11890"/>
<evidence type="ECO:0000256" key="3">
    <source>
        <dbReference type="ARBA" id="ARBA00023125"/>
    </source>
</evidence>
<keyword evidence="4 6" id="KW-0233">DNA recombination</keyword>
<evidence type="ECO:0000313" key="8">
    <source>
        <dbReference type="EMBL" id="AZP05285.1"/>
    </source>
</evidence>
<dbReference type="GO" id="GO:0048476">
    <property type="term" value="C:Holliday junction resolvase complex"/>
    <property type="evidence" value="ECO:0007669"/>
    <property type="project" value="UniProtKB-UniRule"/>
</dbReference>
<dbReference type="GO" id="GO:0016787">
    <property type="term" value="F:hydrolase activity"/>
    <property type="evidence" value="ECO:0007669"/>
    <property type="project" value="UniProtKB-KW"/>
</dbReference>
<dbReference type="AlphaFoldDB" id="A0A3S9HD24"/>
<comment type="caution">
    <text evidence="6">Lacks conserved residue(s) required for the propagation of feature annotation.</text>
</comment>
<comment type="similarity">
    <text evidence="6">Belongs to the RuvA family.</text>
</comment>
<reference evidence="9" key="1">
    <citation type="submission" date="2018-12" db="EMBL/GenBank/DDBJ databases">
        <title>Complete genome sequencing of Jeotgalibaca sp. H21T32.</title>
        <authorList>
            <person name="Bae J.-W."/>
            <person name="Lee S.-Y."/>
        </authorList>
    </citation>
    <scope>NUCLEOTIDE SEQUENCE [LARGE SCALE GENOMIC DNA]</scope>
    <source>
        <strain evidence="9">H21T32</strain>
    </source>
</reference>
<evidence type="ECO:0000256" key="5">
    <source>
        <dbReference type="ARBA" id="ARBA00023204"/>
    </source>
</evidence>
<protein>
    <recommendedName>
        <fullName evidence="6">Holliday junction branch migration complex subunit RuvA</fullName>
    </recommendedName>
</protein>
<gene>
    <name evidence="6 8" type="primary">ruvA</name>
    <name evidence="8" type="ORF">EJN90_11890</name>
</gene>
<keyword evidence="2 6" id="KW-0227">DNA damage</keyword>
<evidence type="ECO:0000256" key="4">
    <source>
        <dbReference type="ARBA" id="ARBA00023172"/>
    </source>
</evidence>